<sequence>MIALVAVVAAVVVGLVGWLWWRGDGTVRRGSGEVLRPHEAALSDDAFGSAATLLLFGSQQDERTDAVRRRLLALAIEHPGVAVAEVDLTRRGDLAGRWAVTRTPSVFALDGGGRLRARVLGAASADVLRTALDTALRPAG</sequence>
<dbReference type="AlphaFoldDB" id="A0A3A1U4E7"/>
<dbReference type="OrthoDB" id="1495530at2"/>
<accession>A0A3A1U4E7</accession>
<keyword evidence="2" id="KW-1185">Reference proteome</keyword>
<proteinExistence type="predicted"/>
<dbReference type="CDD" id="cd02947">
    <property type="entry name" value="TRX_family"/>
    <property type="match status" value="1"/>
</dbReference>
<protein>
    <submittedName>
        <fullName evidence="1">Thioredoxin</fullName>
    </submittedName>
</protein>
<organism evidence="1 2">
    <name type="scientific">Amnibacterium setariae</name>
    <dbReference type="NCBI Taxonomy" id="2306585"/>
    <lineage>
        <taxon>Bacteria</taxon>
        <taxon>Bacillati</taxon>
        <taxon>Actinomycetota</taxon>
        <taxon>Actinomycetes</taxon>
        <taxon>Micrococcales</taxon>
        <taxon>Microbacteriaceae</taxon>
        <taxon>Amnibacterium</taxon>
    </lineage>
</organism>
<dbReference type="SUPFAM" id="SSF52833">
    <property type="entry name" value="Thioredoxin-like"/>
    <property type="match status" value="1"/>
</dbReference>
<evidence type="ECO:0000313" key="1">
    <source>
        <dbReference type="EMBL" id="RIX31212.1"/>
    </source>
</evidence>
<comment type="caution">
    <text evidence="1">The sequence shown here is derived from an EMBL/GenBank/DDBJ whole genome shotgun (WGS) entry which is preliminary data.</text>
</comment>
<dbReference type="RefSeq" id="WP_119481574.1">
    <property type="nucleotide sequence ID" value="NZ_QXTG01000001.1"/>
</dbReference>
<dbReference type="Gene3D" id="3.40.30.10">
    <property type="entry name" value="Glutaredoxin"/>
    <property type="match status" value="1"/>
</dbReference>
<gene>
    <name evidence="1" type="ORF">D1781_07610</name>
</gene>
<dbReference type="InterPro" id="IPR036249">
    <property type="entry name" value="Thioredoxin-like_sf"/>
</dbReference>
<dbReference type="EMBL" id="QXTG01000001">
    <property type="protein sequence ID" value="RIX31212.1"/>
    <property type="molecule type" value="Genomic_DNA"/>
</dbReference>
<name>A0A3A1U4E7_9MICO</name>
<reference evidence="2" key="1">
    <citation type="submission" date="2018-09" db="EMBL/GenBank/DDBJ databases">
        <authorList>
            <person name="Kim I."/>
        </authorList>
    </citation>
    <scope>NUCLEOTIDE SEQUENCE [LARGE SCALE GENOMIC DNA]</scope>
    <source>
        <strain evidence="2">DD4a</strain>
    </source>
</reference>
<evidence type="ECO:0000313" key="2">
    <source>
        <dbReference type="Proteomes" id="UP000265742"/>
    </source>
</evidence>
<dbReference type="Proteomes" id="UP000265742">
    <property type="component" value="Unassembled WGS sequence"/>
</dbReference>